<dbReference type="PANTHER" id="PTHR38113">
    <property type="match status" value="1"/>
</dbReference>
<proteinExistence type="predicted"/>
<dbReference type="InterPro" id="IPR018744">
    <property type="entry name" value="DUF2293"/>
</dbReference>
<protein>
    <recommendedName>
        <fullName evidence="2">DUF2293 domain-containing protein</fullName>
    </recommendedName>
</protein>
<name>A0ABR1TGJ8_9PEZI</name>
<evidence type="ECO:0000313" key="3">
    <source>
        <dbReference type="EMBL" id="KAK8045758.1"/>
    </source>
</evidence>
<accession>A0ABR1TGJ8</accession>
<dbReference type="EMBL" id="JAQQWM010000009">
    <property type="protein sequence ID" value="KAK8045758.1"/>
    <property type="molecule type" value="Genomic_DNA"/>
</dbReference>
<feature type="compositionally biased region" description="Acidic residues" evidence="1">
    <location>
        <begin position="321"/>
        <end position="357"/>
    </location>
</feature>
<dbReference type="PANTHER" id="PTHR38113:SF2">
    <property type="entry name" value="DUF2293 DOMAIN-CONTAINING PROTEIN"/>
    <property type="match status" value="1"/>
</dbReference>
<sequence>MFLTTKTLKYNDIIWELVIQEITLCHHALSTPNHEPVVKVSSPLPKGYIFVPKGNVYITANCRRLTQAAKKTVYAVINHQRRSLGIRVPTSIHAQVLQDERASRADRTSAVQKRDAAMEKQFRDAILDQFPKTPAASVPLVVKRAMLKGSRRVGRTGKLDIETKAKLAVRAHIRHTHTDYDGMLRSKTHTKNQARDVVLAKIDEVAKSWGGKVDEHRSGRHQQKQRKEGRNDKRRGNDRDKGKAKSDTKSNTVVSKLHGQNTKEGESSSGRRRSSLVKNKSPMQVKKLQVRLARRDSGESSNPAKAPAKMGTSLRPYTIDSSDDELDDDESEEFEWCESDDDDVNSDSDWAPDDFDD</sequence>
<feature type="compositionally biased region" description="Polar residues" evidence="1">
    <location>
        <begin position="249"/>
        <end position="260"/>
    </location>
</feature>
<evidence type="ECO:0000313" key="4">
    <source>
        <dbReference type="Proteomes" id="UP001446871"/>
    </source>
</evidence>
<evidence type="ECO:0000256" key="1">
    <source>
        <dbReference type="SAM" id="MobiDB-lite"/>
    </source>
</evidence>
<comment type="caution">
    <text evidence="3">The sequence shown here is derived from an EMBL/GenBank/DDBJ whole genome shotgun (WGS) entry which is preliminary data.</text>
</comment>
<dbReference type="Proteomes" id="UP001446871">
    <property type="component" value="Unassembled WGS sequence"/>
</dbReference>
<feature type="compositionally biased region" description="Basic and acidic residues" evidence="1">
    <location>
        <begin position="225"/>
        <end position="248"/>
    </location>
</feature>
<reference evidence="3 4" key="1">
    <citation type="submission" date="2023-01" db="EMBL/GenBank/DDBJ databases">
        <title>Analysis of 21 Apiospora genomes using comparative genomics revels a genus with tremendous synthesis potential of carbohydrate active enzymes and secondary metabolites.</title>
        <authorList>
            <person name="Sorensen T."/>
        </authorList>
    </citation>
    <scope>NUCLEOTIDE SEQUENCE [LARGE SCALE GENOMIC DNA]</scope>
    <source>
        <strain evidence="3 4">CBS 83171</strain>
    </source>
</reference>
<keyword evidence="4" id="KW-1185">Reference proteome</keyword>
<feature type="domain" description="DUF2293" evidence="2">
    <location>
        <begin position="125"/>
        <end position="210"/>
    </location>
</feature>
<feature type="region of interest" description="Disordered" evidence="1">
    <location>
        <begin position="210"/>
        <end position="357"/>
    </location>
</feature>
<evidence type="ECO:0000259" key="2">
    <source>
        <dbReference type="Pfam" id="PF10056"/>
    </source>
</evidence>
<organism evidence="3 4">
    <name type="scientific">Apiospora saccharicola</name>
    <dbReference type="NCBI Taxonomy" id="335842"/>
    <lineage>
        <taxon>Eukaryota</taxon>
        <taxon>Fungi</taxon>
        <taxon>Dikarya</taxon>
        <taxon>Ascomycota</taxon>
        <taxon>Pezizomycotina</taxon>
        <taxon>Sordariomycetes</taxon>
        <taxon>Xylariomycetidae</taxon>
        <taxon>Amphisphaeriales</taxon>
        <taxon>Apiosporaceae</taxon>
        <taxon>Apiospora</taxon>
    </lineage>
</organism>
<dbReference type="Pfam" id="PF10056">
    <property type="entry name" value="DUF2293"/>
    <property type="match status" value="1"/>
</dbReference>
<gene>
    <name evidence="3" type="ORF">PG996_013822</name>
</gene>